<dbReference type="AlphaFoldDB" id="A0A6C0C9G1"/>
<evidence type="ECO:0000313" key="1">
    <source>
        <dbReference type="EMBL" id="QHT01007.1"/>
    </source>
</evidence>
<sequence>MPYSIDRRKLSAMSLQRIIIAKELHVIFNRLLKVECNIAATNYVCGGIARNIRRIVES</sequence>
<proteinExistence type="predicted"/>
<dbReference type="EMBL" id="MN739362">
    <property type="protein sequence ID" value="QHT01007.1"/>
    <property type="molecule type" value="Genomic_DNA"/>
</dbReference>
<organism evidence="1">
    <name type="scientific">viral metagenome</name>
    <dbReference type="NCBI Taxonomy" id="1070528"/>
    <lineage>
        <taxon>unclassified sequences</taxon>
        <taxon>metagenomes</taxon>
        <taxon>organismal metagenomes</taxon>
    </lineage>
</organism>
<reference evidence="1" key="1">
    <citation type="journal article" date="2020" name="Nature">
        <title>Giant virus diversity and host interactions through global metagenomics.</title>
        <authorList>
            <person name="Schulz F."/>
            <person name="Roux S."/>
            <person name="Paez-Espino D."/>
            <person name="Jungbluth S."/>
            <person name="Walsh D.A."/>
            <person name="Denef V.J."/>
            <person name="McMahon K.D."/>
            <person name="Konstantinidis K.T."/>
            <person name="Eloe-Fadrosh E.A."/>
            <person name="Kyrpides N.C."/>
            <person name="Woyke T."/>
        </authorList>
    </citation>
    <scope>NUCLEOTIDE SEQUENCE</scope>
    <source>
        <strain evidence="1">GVMAG-M-3300020192-26</strain>
    </source>
</reference>
<name>A0A6C0C9G1_9ZZZZ</name>
<protein>
    <submittedName>
        <fullName evidence="1">Uncharacterized protein</fullName>
    </submittedName>
</protein>
<accession>A0A6C0C9G1</accession>